<evidence type="ECO:0000256" key="4">
    <source>
        <dbReference type="ARBA" id="ARBA00022516"/>
    </source>
</evidence>
<evidence type="ECO:0000256" key="3">
    <source>
        <dbReference type="ARBA" id="ARBA00013258"/>
    </source>
</evidence>
<dbReference type="InterPro" id="IPR016036">
    <property type="entry name" value="Malonyl_transacylase_ACP-bd"/>
</dbReference>
<keyword evidence="10" id="KW-0275">Fatty acid biosynthesis</keyword>
<evidence type="ECO:0000256" key="1">
    <source>
        <dbReference type="ARBA" id="ARBA00004173"/>
    </source>
</evidence>
<comment type="subcellular location">
    <subcellularLocation>
        <location evidence="1">Mitochondrion</location>
    </subcellularLocation>
</comment>
<dbReference type="Gene3D" id="3.40.366.10">
    <property type="entry name" value="Malonyl-Coenzyme A Acyl Carrier Protein, domain 2"/>
    <property type="match status" value="1"/>
</dbReference>
<dbReference type="PANTHER" id="PTHR47170:SF2">
    <property type="entry name" value="MALONYL-COA:ACP TRANSACYLASE (MAT) DOMAIN-CONTAINING PROTEIN"/>
    <property type="match status" value="1"/>
</dbReference>
<evidence type="ECO:0000256" key="7">
    <source>
        <dbReference type="ARBA" id="ARBA00022946"/>
    </source>
</evidence>
<dbReference type="SMART" id="SM00827">
    <property type="entry name" value="PKS_AT"/>
    <property type="match status" value="1"/>
</dbReference>
<evidence type="ECO:0000313" key="16">
    <source>
        <dbReference type="Proteomes" id="UP000683360"/>
    </source>
</evidence>
<dbReference type="FunFam" id="3.30.70.250:FF:000005">
    <property type="entry name" value="Malonyl-CoA-acyl carrier protein transacylase, mitochondrial"/>
    <property type="match status" value="1"/>
</dbReference>
<evidence type="ECO:0000256" key="11">
    <source>
        <dbReference type="ARBA" id="ARBA00061523"/>
    </source>
</evidence>
<dbReference type="InterPro" id="IPR001227">
    <property type="entry name" value="Ac_transferase_dom_sf"/>
</dbReference>
<dbReference type="GO" id="GO:0004314">
    <property type="term" value="F:[acyl-carrier-protein] S-malonyltransferase activity"/>
    <property type="evidence" value="ECO:0007669"/>
    <property type="project" value="UniProtKB-EC"/>
</dbReference>
<evidence type="ECO:0000256" key="6">
    <source>
        <dbReference type="ARBA" id="ARBA00022832"/>
    </source>
</evidence>
<reference evidence="15" key="1">
    <citation type="submission" date="2021-03" db="EMBL/GenBank/DDBJ databases">
        <authorList>
            <person name="Bekaert M."/>
        </authorList>
    </citation>
    <scope>NUCLEOTIDE SEQUENCE</scope>
</reference>
<evidence type="ECO:0000256" key="2">
    <source>
        <dbReference type="ARBA" id="ARBA00005194"/>
    </source>
</evidence>
<organism evidence="15 16">
    <name type="scientific">Mytilus edulis</name>
    <name type="common">Blue mussel</name>
    <dbReference type="NCBI Taxonomy" id="6550"/>
    <lineage>
        <taxon>Eukaryota</taxon>
        <taxon>Metazoa</taxon>
        <taxon>Spiralia</taxon>
        <taxon>Lophotrochozoa</taxon>
        <taxon>Mollusca</taxon>
        <taxon>Bivalvia</taxon>
        <taxon>Autobranchia</taxon>
        <taxon>Pteriomorphia</taxon>
        <taxon>Mytilida</taxon>
        <taxon>Mytiloidea</taxon>
        <taxon>Mytilidae</taxon>
        <taxon>Mytilinae</taxon>
        <taxon>Mytilus</taxon>
    </lineage>
</organism>
<comment type="pathway">
    <text evidence="2">Lipid metabolism; fatty acid biosynthesis.</text>
</comment>
<dbReference type="SUPFAM" id="SSF55048">
    <property type="entry name" value="Probable ACP-binding domain of malonyl-CoA ACP transacylase"/>
    <property type="match status" value="1"/>
</dbReference>
<dbReference type="OrthoDB" id="541883at2759"/>
<dbReference type="SUPFAM" id="SSF52151">
    <property type="entry name" value="FabD/lysophospholipase-like"/>
    <property type="match status" value="1"/>
</dbReference>
<evidence type="ECO:0000256" key="12">
    <source>
        <dbReference type="ARBA" id="ARBA00077751"/>
    </source>
</evidence>
<evidence type="ECO:0000256" key="5">
    <source>
        <dbReference type="ARBA" id="ARBA00022679"/>
    </source>
</evidence>
<feature type="domain" description="Malonyl-CoA:ACP transacylase (MAT)" evidence="14">
    <location>
        <begin position="143"/>
        <end position="451"/>
    </location>
</feature>
<dbReference type="EMBL" id="CAJPWZ010001473">
    <property type="protein sequence ID" value="CAG2216205.1"/>
    <property type="molecule type" value="Genomic_DNA"/>
</dbReference>
<evidence type="ECO:0000256" key="13">
    <source>
        <dbReference type="SAM" id="MobiDB-lite"/>
    </source>
</evidence>
<dbReference type="PANTHER" id="PTHR47170">
    <property type="entry name" value="MALONYL-COA ACP TRANSACYLASE, ACP-BINDING"/>
    <property type="match status" value="1"/>
</dbReference>
<protein>
    <recommendedName>
        <fullName evidence="3">[acyl-carrier-protein] S-malonyltransferase</fullName>
        <ecNumber evidence="3">2.3.1.39</ecNumber>
    </recommendedName>
    <alternativeName>
        <fullName evidence="12">[Acyl-carrier-protein] malonyltransferase</fullName>
    </alternativeName>
</protein>
<feature type="compositionally biased region" description="Polar residues" evidence="13">
    <location>
        <begin position="66"/>
        <end position="81"/>
    </location>
</feature>
<evidence type="ECO:0000259" key="14">
    <source>
        <dbReference type="SMART" id="SM00827"/>
    </source>
</evidence>
<keyword evidence="9" id="KW-0496">Mitochondrion</keyword>
<evidence type="ECO:0000256" key="8">
    <source>
        <dbReference type="ARBA" id="ARBA00023098"/>
    </source>
</evidence>
<keyword evidence="15" id="KW-0012">Acyltransferase</keyword>
<keyword evidence="4" id="KW-0444">Lipid biosynthesis</keyword>
<dbReference type="Gene3D" id="3.30.70.250">
    <property type="entry name" value="Malonyl-CoA ACP transacylase, ACP-binding"/>
    <property type="match status" value="1"/>
</dbReference>
<dbReference type="InterPro" id="IPR016035">
    <property type="entry name" value="Acyl_Trfase/lysoPLipase"/>
</dbReference>
<keyword evidence="6" id="KW-0276">Fatty acid metabolism</keyword>
<dbReference type="Pfam" id="PF00698">
    <property type="entry name" value="Acyl_transf_1"/>
    <property type="match status" value="1"/>
</dbReference>
<dbReference type="InterPro" id="IPR052760">
    <property type="entry name" value="Mitochondrial_malonyltrans"/>
</dbReference>
<dbReference type="GO" id="GO:0005739">
    <property type="term" value="C:mitochondrion"/>
    <property type="evidence" value="ECO:0007669"/>
    <property type="project" value="UniProtKB-SubCell"/>
</dbReference>
<sequence length="453" mass="51358">MFPLLLRDSIFSLAHRQLLTDARFLNSVRMFCSKKTDEQTSPSSSVDIASDASYVPRRHRKRQTDSFHSTHSRSVARTSDYENQGTLQVKGMLDDMIINSDKDKGFVETFSSDVDDNQKSKEHEKHSQIIRPEIDPETKSFTFFPGQGSQFVGMGKQLLPFPGVKGLYDHASEILKYDLLKLCLYGPKSELDKTIHCQPAVFVTSVAAFERLKEENFQGIENTVATAGYSVGEFAAMVFAGMMSFEDALSVVKVRAQAMQRASEETPSGMMTVFCFWGTKLNLATEAAKQYCKEQHHIEDPVCRIASYLFPEVKVIAGHEEALDFIEKNKKDFGIRSCKRIPVSGAFHTPLMDSARKPVSNALRRIEIHRPKFPILSNVTSNRLQNNANFHKTVVNQLVRPVKWEQIMSTLFTRDKNKSAFPYTYECGPGNQLGIFLDKMNNKAFKNYRNIQV</sequence>
<evidence type="ECO:0000256" key="10">
    <source>
        <dbReference type="ARBA" id="ARBA00023160"/>
    </source>
</evidence>
<gene>
    <name evidence="15" type="ORF">MEDL_29933</name>
</gene>
<evidence type="ECO:0000256" key="9">
    <source>
        <dbReference type="ARBA" id="ARBA00023128"/>
    </source>
</evidence>
<keyword evidence="16" id="KW-1185">Reference proteome</keyword>
<name>A0A8S3SAP8_MYTED</name>
<dbReference type="AlphaFoldDB" id="A0A8S3SAP8"/>
<accession>A0A8S3SAP8</accession>
<dbReference type="EC" id="2.3.1.39" evidence="3"/>
<keyword evidence="7" id="KW-0809">Transit peptide</keyword>
<dbReference type="Proteomes" id="UP000683360">
    <property type="component" value="Unassembled WGS sequence"/>
</dbReference>
<keyword evidence="8" id="KW-0443">Lipid metabolism</keyword>
<feature type="region of interest" description="Disordered" evidence="13">
    <location>
        <begin position="35"/>
        <end position="81"/>
    </location>
</feature>
<dbReference type="GO" id="GO:0006633">
    <property type="term" value="P:fatty acid biosynthetic process"/>
    <property type="evidence" value="ECO:0007669"/>
    <property type="project" value="UniProtKB-KW"/>
</dbReference>
<proteinExistence type="inferred from homology"/>
<comment type="similarity">
    <text evidence="11">Belongs to the type II malonyltransferase family.</text>
</comment>
<evidence type="ECO:0000313" key="15">
    <source>
        <dbReference type="EMBL" id="CAG2216205.1"/>
    </source>
</evidence>
<keyword evidence="5 15" id="KW-0808">Transferase</keyword>
<comment type="caution">
    <text evidence="15">The sequence shown here is derived from an EMBL/GenBank/DDBJ whole genome shotgun (WGS) entry which is preliminary data.</text>
</comment>
<dbReference type="InterPro" id="IPR014043">
    <property type="entry name" value="Acyl_transferase_dom"/>
</dbReference>